<evidence type="ECO:0000313" key="1">
    <source>
        <dbReference type="EMBL" id="AEF43164.1"/>
    </source>
</evidence>
<keyword evidence="1" id="KW-0614">Plasmid</keyword>
<gene>
    <name evidence="1" type="ordered locus">AS9A_P20120</name>
</gene>
<accession>F6ESP3</accession>
<geneLocation type="plasmid" evidence="1 2">
    <name>pAS9A-2</name>
</geneLocation>
<dbReference type="HOGENOM" id="CLU_3148760_0_0_11"/>
<organism evidence="1 2">
    <name type="scientific">Hoyosella subflava (strain DSM 45089 / JCM 17490 / NBRC 109087 / DQS3-9A1)</name>
    <name type="common">Amycolicicoccus subflavus</name>
    <dbReference type="NCBI Taxonomy" id="443218"/>
    <lineage>
        <taxon>Bacteria</taxon>
        <taxon>Bacillati</taxon>
        <taxon>Actinomycetota</taxon>
        <taxon>Actinomycetes</taxon>
        <taxon>Mycobacteriales</taxon>
        <taxon>Hoyosellaceae</taxon>
        <taxon>Hoyosella</taxon>
    </lineage>
</organism>
<dbReference type="KEGG" id="asd:AS9A_P20120"/>
<keyword evidence="2" id="KW-1185">Reference proteome</keyword>
<proteinExistence type="predicted"/>
<protein>
    <submittedName>
        <fullName evidence="1">Uncharacterized protein</fullName>
    </submittedName>
</protein>
<sequence length="48" mass="5320">MQVAGRWHLRQNLAPTPKTHFPLFIVKGRNEITECSSDPNSASAVRSA</sequence>
<evidence type="ECO:0000313" key="2">
    <source>
        <dbReference type="Proteomes" id="UP000009235"/>
    </source>
</evidence>
<dbReference type="AlphaFoldDB" id="F6ESP3"/>
<reference evidence="1 2" key="1">
    <citation type="journal article" date="2011" name="J. Bacteriol.">
        <title>Complete genome sequence of Amycolicicoccus subflavus DQS3-9A1T, an actinomycete isolated from crude oil-polluted soil.</title>
        <authorList>
            <person name="Cai M."/>
            <person name="Chen W.M."/>
            <person name="Nie Y."/>
            <person name="Chi C.Q."/>
            <person name="Wang Y.N."/>
            <person name="Tang Y.Q."/>
            <person name="Li G.Y."/>
            <person name="Wu X.L."/>
        </authorList>
    </citation>
    <scope>NUCLEOTIDE SEQUENCE [LARGE SCALE GENOMIC DNA]</scope>
    <source>
        <strain evidence="2">DSM 45089 / DQS3-9A1</strain>
        <plasmid evidence="1 2">pAS9A-2</plasmid>
    </source>
</reference>
<dbReference type="EMBL" id="CP002788">
    <property type="protein sequence ID" value="AEF43164.1"/>
    <property type="molecule type" value="Genomic_DNA"/>
</dbReference>
<dbReference type="Proteomes" id="UP000009235">
    <property type="component" value="Plasmid pAS9A-2"/>
</dbReference>
<name>F6ESP3_HOYSD</name>